<feature type="domain" description="DUF403" evidence="1">
    <location>
        <begin position="510"/>
        <end position="835"/>
    </location>
</feature>
<organism evidence="3 4">
    <name type="scientific">Chryseolinea serpens</name>
    <dbReference type="NCBI Taxonomy" id="947013"/>
    <lineage>
        <taxon>Bacteria</taxon>
        <taxon>Pseudomonadati</taxon>
        <taxon>Bacteroidota</taxon>
        <taxon>Cytophagia</taxon>
        <taxon>Cytophagales</taxon>
        <taxon>Fulvivirgaceae</taxon>
        <taxon>Chryseolinea</taxon>
    </lineage>
</organism>
<feature type="domain" description="Circularly permuted ATP-grasp type 2" evidence="2">
    <location>
        <begin position="90"/>
        <end position="465"/>
    </location>
</feature>
<dbReference type="PANTHER" id="PTHR34595">
    <property type="entry name" value="BLR5612 PROTEIN"/>
    <property type="match status" value="1"/>
</dbReference>
<sequence length="853" mass="97637">MESTNPNTPLQTWTRGYFANRTQLDECFGFEGEVKEHWKRLLHNIEQLDLQELKSRQQELLKLLKENGVTYNVYGDTDGLNRPWLLDTMPLLIPAAEWRITERGMKQRAYVLNKVLEDLYGERKLLKERIIPPELIYAHSGFLRPCDKIKLPGANQLILYAADLSRGPDGKVWVLKDRTQAPSGMGYALENRSALNRVVPELFRNHQTTKLGGFFNNMMQAFLDIAPQGKEQPRIVLLTPGPRNETYFEHAFLASYMGFTLAQGEDLVVRNGFVWIKTVEGLEKVDIILRRVDDNYCDPLELREDSHLGIPGLLEAIRKGNVSIANPLGSSILENTGLMAFMHNVFKYFLNEDPVFKMVATWWCGQPKEMGFVIDNIDKLVIKKIDRTTGSGTVIGSQLSKQQKDDLIRRMKAQPYLYVGQEEVGFSTSPVFTKGKLEPRYTVLRTFLVAAKGGYDIMPGGLTRCSPEKGSFLVSNQDGGIAKDTWVETSVKSNTPSLLHHSDLKRKAVLPSRAAENLFWVGRYAQRVVRTSRFIRIVLRNLGQSGSASNGQESEAQNALLHTITHITGTYPGFLEEDEAATVEDRLNDIHKLICDQNQHGSIVFTVNNLLKAMYAVRDRWSIDNWRIIDDMEDTKRKLAVLEPQGIRHVFTFLDQLNGSLLSFLEMNRQSMYRGEGWLMYRIGQLIEEISLELTQYRALLTFQYEEHIEFQILEALLVSNQNLSNYRSVYRTYFDIAPAIDLLFLNKQNPISILSQLEQLLKFVEQLPQKEKGAHDSEISNIVFECYSLVRLINVEALMAVDKELEFRLELDRVCEVLSSKISLLSVKLTAWYFSHSTYQYQGTKDNFKLEV</sequence>
<dbReference type="STRING" id="947013.SAMN04488109_2354"/>
<keyword evidence="4" id="KW-1185">Reference proteome</keyword>
<evidence type="ECO:0000313" key="3">
    <source>
        <dbReference type="EMBL" id="SHG89170.1"/>
    </source>
</evidence>
<reference evidence="3 4" key="1">
    <citation type="submission" date="2016-11" db="EMBL/GenBank/DDBJ databases">
        <authorList>
            <person name="Jaros S."/>
            <person name="Januszkiewicz K."/>
            <person name="Wedrychowicz H."/>
        </authorList>
    </citation>
    <scope>NUCLEOTIDE SEQUENCE [LARGE SCALE GENOMIC DNA]</scope>
    <source>
        <strain evidence="3 4">DSM 24574</strain>
    </source>
</reference>
<dbReference type="Pfam" id="PF14403">
    <property type="entry name" value="CP_ATPgrasp_2"/>
    <property type="match status" value="1"/>
</dbReference>
<name>A0A1M5NI22_9BACT</name>
<dbReference type="Gene3D" id="3.40.50.11290">
    <property type="match status" value="1"/>
</dbReference>
<dbReference type="InterPro" id="IPR007296">
    <property type="entry name" value="DUF403"/>
</dbReference>
<dbReference type="OrthoDB" id="9803842at2"/>
<evidence type="ECO:0000259" key="1">
    <source>
        <dbReference type="Pfam" id="PF04168"/>
    </source>
</evidence>
<evidence type="ECO:0000259" key="2">
    <source>
        <dbReference type="Pfam" id="PF14403"/>
    </source>
</evidence>
<dbReference type="SUPFAM" id="SSF56059">
    <property type="entry name" value="Glutathione synthetase ATP-binding domain-like"/>
    <property type="match status" value="1"/>
</dbReference>
<dbReference type="InterPro" id="IPR051680">
    <property type="entry name" value="ATP-dep_Glu-Cys_Ligase-2"/>
</dbReference>
<dbReference type="EMBL" id="FQWQ01000001">
    <property type="protein sequence ID" value="SHG89170.1"/>
    <property type="molecule type" value="Genomic_DNA"/>
</dbReference>
<evidence type="ECO:0000313" key="4">
    <source>
        <dbReference type="Proteomes" id="UP000184212"/>
    </source>
</evidence>
<proteinExistence type="predicted"/>
<dbReference type="AlphaFoldDB" id="A0A1M5NI22"/>
<dbReference type="Pfam" id="PF04168">
    <property type="entry name" value="Alpha-E"/>
    <property type="match status" value="1"/>
</dbReference>
<dbReference type="RefSeq" id="WP_073133858.1">
    <property type="nucleotide sequence ID" value="NZ_FQWQ01000001.1"/>
</dbReference>
<accession>A0A1M5NI22</accession>
<dbReference type="PANTHER" id="PTHR34595:SF2">
    <property type="entry name" value="BLR2978 PROTEIN"/>
    <property type="match status" value="1"/>
</dbReference>
<dbReference type="InterPro" id="IPR025841">
    <property type="entry name" value="CP_ATPgrasp_2"/>
</dbReference>
<dbReference type="Proteomes" id="UP000184212">
    <property type="component" value="Unassembled WGS sequence"/>
</dbReference>
<dbReference type="Gene3D" id="3.30.1490.270">
    <property type="match status" value="1"/>
</dbReference>
<gene>
    <name evidence="3" type="ORF">SAMN04488109_2354</name>
</gene>
<protein>
    <submittedName>
        <fullName evidence="3">Uncharacterized conserved protein, circularly permuted ATPgrasp superfamily</fullName>
    </submittedName>
</protein>